<dbReference type="OrthoDB" id="445944at2759"/>
<reference evidence="3 4" key="2">
    <citation type="submission" date="2024-05" db="EMBL/GenBank/DDBJ databases">
        <authorList>
            <person name="Chen Y."/>
            <person name="Shah S."/>
            <person name="Dougan E. K."/>
            <person name="Thang M."/>
            <person name="Chan C."/>
        </authorList>
    </citation>
    <scope>NUCLEOTIDE SEQUENCE [LARGE SCALE GENOMIC DNA]</scope>
</reference>
<evidence type="ECO:0000313" key="2">
    <source>
        <dbReference type="EMBL" id="CAI3982360.1"/>
    </source>
</evidence>
<sequence length="185" mass="19230">MGHPGAPSGVGGGNPGDAGAGASGASDQRAARERYRNALFDREAKAATALLEQVRHYVGRSGKCHVSDFEDLCTIHHAISNLYQRVRRFSNVEAMPRVYRNAVKGPAVGPNERPTAPTQNEAELLILNSDGLEAKAEDDGSAAVLGASTASVPLVALEVLPAAIVRSGAQGARNHGAGPTLLARF</sequence>
<evidence type="ECO:0000313" key="3">
    <source>
        <dbReference type="EMBL" id="CAL4769672.1"/>
    </source>
</evidence>
<name>A0A9P1C176_9DINO</name>
<protein>
    <submittedName>
        <fullName evidence="3">EF-hand domain-containing protein</fullName>
    </submittedName>
</protein>
<reference evidence="2" key="1">
    <citation type="submission" date="2022-10" db="EMBL/GenBank/DDBJ databases">
        <authorList>
            <person name="Chen Y."/>
            <person name="Dougan E. K."/>
            <person name="Chan C."/>
            <person name="Rhodes N."/>
            <person name="Thang M."/>
        </authorList>
    </citation>
    <scope>NUCLEOTIDE SEQUENCE</scope>
</reference>
<feature type="compositionally biased region" description="Gly residues" evidence="1">
    <location>
        <begin position="8"/>
        <end position="22"/>
    </location>
</feature>
<evidence type="ECO:0000313" key="4">
    <source>
        <dbReference type="Proteomes" id="UP001152797"/>
    </source>
</evidence>
<gene>
    <name evidence="2" type="ORF">C1SCF055_LOCUS10064</name>
</gene>
<proteinExistence type="predicted"/>
<organism evidence="2">
    <name type="scientific">Cladocopium goreaui</name>
    <dbReference type="NCBI Taxonomy" id="2562237"/>
    <lineage>
        <taxon>Eukaryota</taxon>
        <taxon>Sar</taxon>
        <taxon>Alveolata</taxon>
        <taxon>Dinophyceae</taxon>
        <taxon>Suessiales</taxon>
        <taxon>Symbiodiniaceae</taxon>
        <taxon>Cladocopium</taxon>
    </lineage>
</organism>
<dbReference type="EMBL" id="CAMXCT010000709">
    <property type="protein sequence ID" value="CAI3982360.1"/>
    <property type="molecule type" value="Genomic_DNA"/>
</dbReference>
<evidence type="ECO:0000256" key="1">
    <source>
        <dbReference type="SAM" id="MobiDB-lite"/>
    </source>
</evidence>
<accession>A0A9P1C176</accession>
<feature type="region of interest" description="Disordered" evidence="1">
    <location>
        <begin position="1"/>
        <end position="30"/>
    </location>
</feature>
<keyword evidence="4" id="KW-1185">Reference proteome</keyword>
<comment type="caution">
    <text evidence="2">The sequence shown here is derived from an EMBL/GenBank/DDBJ whole genome shotgun (WGS) entry which is preliminary data.</text>
</comment>
<dbReference type="EMBL" id="CAMXCT030000709">
    <property type="protein sequence ID" value="CAL4769672.1"/>
    <property type="molecule type" value="Genomic_DNA"/>
</dbReference>
<dbReference type="AlphaFoldDB" id="A0A9P1C176"/>
<dbReference type="EMBL" id="CAMXCT020000709">
    <property type="protein sequence ID" value="CAL1135735.1"/>
    <property type="molecule type" value="Genomic_DNA"/>
</dbReference>
<dbReference type="Proteomes" id="UP001152797">
    <property type="component" value="Unassembled WGS sequence"/>
</dbReference>